<name>A0A0Q5WC49_DROER</name>
<organism evidence="1 2">
    <name type="scientific">Drosophila erecta</name>
    <name type="common">Fruit fly</name>
    <dbReference type="NCBI Taxonomy" id="7220"/>
    <lineage>
        <taxon>Eukaryota</taxon>
        <taxon>Metazoa</taxon>
        <taxon>Ecdysozoa</taxon>
        <taxon>Arthropoda</taxon>
        <taxon>Hexapoda</taxon>
        <taxon>Insecta</taxon>
        <taxon>Pterygota</taxon>
        <taxon>Neoptera</taxon>
        <taxon>Endopterygota</taxon>
        <taxon>Diptera</taxon>
        <taxon>Brachycera</taxon>
        <taxon>Muscomorpha</taxon>
        <taxon>Ephydroidea</taxon>
        <taxon>Drosophilidae</taxon>
        <taxon>Drosophila</taxon>
        <taxon>Sophophora</taxon>
    </lineage>
</organism>
<proteinExistence type="predicted"/>
<reference evidence="1 2" key="1">
    <citation type="journal article" date="2007" name="Nature">
        <title>Evolution of genes and genomes on the Drosophila phylogeny.</title>
        <authorList>
            <consortium name="Drosophila 12 Genomes Consortium"/>
            <person name="Clark A.G."/>
            <person name="Eisen M.B."/>
            <person name="Smith D.R."/>
            <person name="Bergman C.M."/>
            <person name="Oliver B."/>
            <person name="Markow T.A."/>
            <person name="Kaufman T.C."/>
            <person name="Kellis M."/>
            <person name="Gelbart W."/>
            <person name="Iyer V.N."/>
            <person name="Pollard D.A."/>
            <person name="Sackton T.B."/>
            <person name="Larracuente A.M."/>
            <person name="Singh N.D."/>
            <person name="Abad J.P."/>
            <person name="Abt D.N."/>
            <person name="Adryan B."/>
            <person name="Aguade M."/>
            <person name="Akashi H."/>
            <person name="Anderson W.W."/>
            <person name="Aquadro C.F."/>
            <person name="Ardell D.H."/>
            <person name="Arguello R."/>
            <person name="Artieri C.G."/>
            <person name="Barbash D.A."/>
            <person name="Barker D."/>
            <person name="Barsanti P."/>
            <person name="Batterham P."/>
            <person name="Batzoglou S."/>
            <person name="Begun D."/>
            <person name="Bhutkar A."/>
            <person name="Blanco E."/>
            <person name="Bosak S.A."/>
            <person name="Bradley R.K."/>
            <person name="Brand A.D."/>
            <person name="Brent M.R."/>
            <person name="Brooks A.N."/>
            <person name="Brown R.H."/>
            <person name="Butlin R.K."/>
            <person name="Caggese C."/>
            <person name="Calvi B.R."/>
            <person name="Bernardo de Carvalho A."/>
            <person name="Caspi A."/>
            <person name="Castrezana S."/>
            <person name="Celniker S.E."/>
            <person name="Chang J.L."/>
            <person name="Chapple C."/>
            <person name="Chatterji S."/>
            <person name="Chinwalla A."/>
            <person name="Civetta A."/>
            <person name="Clifton S.W."/>
            <person name="Comeron J.M."/>
            <person name="Costello J.C."/>
            <person name="Coyne J.A."/>
            <person name="Daub J."/>
            <person name="David R.G."/>
            <person name="Delcher A.L."/>
            <person name="Delehaunty K."/>
            <person name="Do C.B."/>
            <person name="Ebling H."/>
            <person name="Edwards K."/>
            <person name="Eickbush T."/>
            <person name="Evans J.D."/>
            <person name="Filipski A."/>
            <person name="Findeiss S."/>
            <person name="Freyhult E."/>
            <person name="Fulton L."/>
            <person name="Fulton R."/>
            <person name="Garcia A.C."/>
            <person name="Gardiner A."/>
            <person name="Garfield D.A."/>
            <person name="Garvin B.E."/>
            <person name="Gibson G."/>
            <person name="Gilbert D."/>
            <person name="Gnerre S."/>
            <person name="Godfrey J."/>
            <person name="Good R."/>
            <person name="Gotea V."/>
            <person name="Gravely B."/>
            <person name="Greenberg A.J."/>
            <person name="Griffiths-Jones S."/>
            <person name="Gross S."/>
            <person name="Guigo R."/>
            <person name="Gustafson E.A."/>
            <person name="Haerty W."/>
            <person name="Hahn M.W."/>
            <person name="Halligan D.L."/>
            <person name="Halpern A.L."/>
            <person name="Halter G.M."/>
            <person name="Han M.V."/>
            <person name="Heger A."/>
            <person name="Hillier L."/>
            <person name="Hinrichs A.S."/>
            <person name="Holmes I."/>
            <person name="Hoskins R.A."/>
            <person name="Hubisz M.J."/>
            <person name="Hultmark D."/>
            <person name="Huntley M.A."/>
            <person name="Jaffe D.B."/>
            <person name="Jagadeeshan S."/>
            <person name="Jeck W.R."/>
            <person name="Johnson J."/>
            <person name="Jones C.D."/>
            <person name="Jordan W.C."/>
            <person name="Karpen G.H."/>
            <person name="Kataoka E."/>
            <person name="Keightley P.D."/>
            <person name="Kheradpour P."/>
            <person name="Kirkness E.F."/>
            <person name="Koerich L.B."/>
            <person name="Kristiansen K."/>
            <person name="Kudrna D."/>
            <person name="Kulathinal R.J."/>
            <person name="Kumar S."/>
            <person name="Kwok R."/>
            <person name="Lander E."/>
            <person name="Langley C.H."/>
            <person name="Lapoint R."/>
            <person name="Lazzaro B.P."/>
            <person name="Lee S.J."/>
            <person name="Levesque L."/>
            <person name="Li R."/>
            <person name="Lin C.F."/>
            <person name="Lin M.F."/>
            <person name="Lindblad-Toh K."/>
            <person name="Llopart A."/>
            <person name="Long M."/>
            <person name="Low L."/>
            <person name="Lozovsky E."/>
            <person name="Lu J."/>
            <person name="Luo M."/>
            <person name="Machado C.A."/>
            <person name="Makalowski W."/>
            <person name="Marzo M."/>
            <person name="Matsuda M."/>
            <person name="Matzkin L."/>
            <person name="McAllister B."/>
            <person name="McBride C.S."/>
            <person name="McKernan B."/>
            <person name="McKernan K."/>
            <person name="Mendez-Lago M."/>
            <person name="Minx P."/>
            <person name="Mollenhauer M.U."/>
            <person name="Montooth K."/>
            <person name="Mount S.M."/>
            <person name="Mu X."/>
            <person name="Myers E."/>
            <person name="Negre B."/>
            <person name="Newfeld S."/>
            <person name="Nielsen R."/>
            <person name="Noor M.A."/>
            <person name="O'Grady P."/>
            <person name="Pachter L."/>
            <person name="Papaceit M."/>
            <person name="Parisi M.J."/>
            <person name="Parisi M."/>
            <person name="Parts L."/>
            <person name="Pedersen J.S."/>
            <person name="Pesole G."/>
            <person name="Phillippy A.M."/>
            <person name="Ponting C.P."/>
            <person name="Pop M."/>
            <person name="Porcelli D."/>
            <person name="Powell J.R."/>
            <person name="Prohaska S."/>
            <person name="Pruitt K."/>
            <person name="Puig M."/>
            <person name="Quesneville H."/>
            <person name="Ram K.R."/>
            <person name="Rand D."/>
            <person name="Rasmussen M.D."/>
            <person name="Reed L.K."/>
            <person name="Reenan R."/>
            <person name="Reily A."/>
            <person name="Remington K.A."/>
            <person name="Rieger T.T."/>
            <person name="Ritchie M.G."/>
            <person name="Robin C."/>
            <person name="Rogers Y.H."/>
            <person name="Rohde C."/>
            <person name="Rozas J."/>
            <person name="Rubenfield M.J."/>
            <person name="Ruiz A."/>
            <person name="Russo S."/>
            <person name="Salzberg S.L."/>
            <person name="Sanchez-Gracia A."/>
            <person name="Saranga D.J."/>
            <person name="Sato H."/>
            <person name="Schaeffer S.W."/>
            <person name="Schatz M.C."/>
            <person name="Schlenke T."/>
            <person name="Schwartz R."/>
            <person name="Segarra C."/>
            <person name="Singh R.S."/>
            <person name="Sirot L."/>
            <person name="Sirota M."/>
            <person name="Sisneros N.B."/>
            <person name="Smith C.D."/>
            <person name="Smith T.F."/>
            <person name="Spieth J."/>
            <person name="Stage D.E."/>
            <person name="Stark A."/>
            <person name="Stephan W."/>
            <person name="Strausberg R.L."/>
            <person name="Strempel S."/>
            <person name="Sturgill D."/>
            <person name="Sutton G."/>
            <person name="Sutton G.G."/>
            <person name="Tao W."/>
            <person name="Teichmann S."/>
            <person name="Tobari Y.N."/>
            <person name="Tomimura Y."/>
            <person name="Tsolas J.M."/>
            <person name="Valente V.L."/>
            <person name="Venter E."/>
            <person name="Venter J.C."/>
            <person name="Vicario S."/>
            <person name="Vieira F.G."/>
            <person name="Vilella A.J."/>
            <person name="Villasante A."/>
            <person name="Walenz B."/>
            <person name="Wang J."/>
            <person name="Wasserman M."/>
            <person name="Watts T."/>
            <person name="Wilson D."/>
            <person name="Wilson R.K."/>
            <person name="Wing R.A."/>
            <person name="Wolfner M.F."/>
            <person name="Wong A."/>
            <person name="Wong G.K."/>
            <person name="Wu C.I."/>
            <person name="Wu G."/>
            <person name="Yamamoto D."/>
            <person name="Yang H.P."/>
            <person name="Yang S.P."/>
            <person name="Yorke J.A."/>
            <person name="Yoshida K."/>
            <person name="Zdobnov E."/>
            <person name="Zhang P."/>
            <person name="Zhang Y."/>
            <person name="Zimin A.V."/>
            <person name="Baldwin J."/>
            <person name="Abdouelleil A."/>
            <person name="Abdulkadir J."/>
            <person name="Abebe A."/>
            <person name="Abera B."/>
            <person name="Abreu J."/>
            <person name="Acer S.C."/>
            <person name="Aftuck L."/>
            <person name="Alexander A."/>
            <person name="An P."/>
            <person name="Anderson E."/>
            <person name="Anderson S."/>
            <person name="Arachi H."/>
            <person name="Azer M."/>
            <person name="Bachantsang P."/>
            <person name="Barry A."/>
            <person name="Bayul T."/>
            <person name="Berlin A."/>
            <person name="Bessette D."/>
            <person name="Bloom T."/>
            <person name="Blye J."/>
            <person name="Boguslavskiy L."/>
            <person name="Bonnet C."/>
            <person name="Boukhgalter B."/>
            <person name="Bourzgui I."/>
            <person name="Brown A."/>
            <person name="Cahill P."/>
            <person name="Channer S."/>
            <person name="Cheshatsang Y."/>
            <person name="Chuda L."/>
            <person name="Citroen M."/>
            <person name="Collymore A."/>
            <person name="Cooke P."/>
            <person name="Costello M."/>
            <person name="D'Aco K."/>
            <person name="Daza R."/>
            <person name="De Haan G."/>
            <person name="DeGray S."/>
            <person name="DeMaso C."/>
            <person name="Dhargay N."/>
            <person name="Dooley K."/>
            <person name="Dooley E."/>
            <person name="Doricent M."/>
            <person name="Dorje P."/>
            <person name="Dorjee K."/>
            <person name="Dupes A."/>
            <person name="Elong R."/>
            <person name="Falk J."/>
            <person name="Farina A."/>
            <person name="Faro S."/>
            <person name="Ferguson D."/>
            <person name="Fisher S."/>
            <person name="Foley C.D."/>
            <person name="Franke A."/>
            <person name="Friedrich D."/>
            <person name="Gadbois L."/>
            <person name="Gearin G."/>
            <person name="Gearin C.R."/>
            <person name="Giannoukos G."/>
            <person name="Goode T."/>
            <person name="Graham J."/>
            <person name="Grandbois E."/>
            <person name="Grewal S."/>
            <person name="Gyaltsen K."/>
            <person name="Hafez N."/>
            <person name="Hagos B."/>
            <person name="Hall J."/>
            <person name="Henson C."/>
            <person name="Hollinger A."/>
            <person name="Honan T."/>
            <person name="Huard M.D."/>
            <person name="Hughes L."/>
            <person name="Hurhula B."/>
            <person name="Husby M.E."/>
            <person name="Kamat A."/>
            <person name="Kanga B."/>
            <person name="Kashin S."/>
            <person name="Khazanovich D."/>
            <person name="Kisner P."/>
            <person name="Lance K."/>
            <person name="Lara M."/>
            <person name="Lee W."/>
            <person name="Lennon N."/>
            <person name="Letendre F."/>
            <person name="LeVine R."/>
            <person name="Lipovsky A."/>
            <person name="Liu X."/>
            <person name="Liu J."/>
            <person name="Liu S."/>
            <person name="Lokyitsang T."/>
            <person name="Lokyitsang Y."/>
            <person name="Lubonja R."/>
            <person name="Lui A."/>
            <person name="MacDonald P."/>
            <person name="Magnisalis V."/>
            <person name="Maru K."/>
            <person name="Matthews C."/>
            <person name="McCusker W."/>
            <person name="McDonough S."/>
            <person name="Mehta T."/>
            <person name="Meldrim J."/>
            <person name="Meneus L."/>
            <person name="Mihai O."/>
            <person name="Mihalev A."/>
            <person name="Mihova T."/>
            <person name="Mittelman R."/>
            <person name="Mlenga V."/>
            <person name="Montmayeur A."/>
            <person name="Mulrain L."/>
            <person name="Navidi A."/>
            <person name="Naylor J."/>
            <person name="Negash T."/>
            <person name="Nguyen T."/>
            <person name="Nguyen N."/>
            <person name="Nicol R."/>
            <person name="Norbu C."/>
            <person name="Norbu N."/>
            <person name="Novod N."/>
            <person name="O'Neill B."/>
            <person name="Osman S."/>
            <person name="Markiewicz E."/>
            <person name="Oyono O.L."/>
            <person name="Patti C."/>
            <person name="Phunkhang P."/>
            <person name="Pierre F."/>
            <person name="Priest M."/>
            <person name="Raghuraman S."/>
            <person name="Rege F."/>
            <person name="Reyes R."/>
            <person name="Rise C."/>
            <person name="Rogov P."/>
            <person name="Ross K."/>
            <person name="Ryan E."/>
            <person name="Settipalli S."/>
            <person name="Shea T."/>
            <person name="Sherpa N."/>
            <person name="Shi L."/>
            <person name="Shih D."/>
            <person name="Sparrow T."/>
            <person name="Spaulding J."/>
            <person name="Stalker J."/>
            <person name="Stange-Thomann N."/>
            <person name="Stavropoulos S."/>
            <person name="Stone C."/>
            <person name="Strader C."/>
            <person name="Tesfaye S."/>
            <person name="Thomson T."/>
            <person name="Thoulutsang Y."/>
            <person name="Thoulutsang D."/>
            <person name="Topham K."/>
            <person name="Topping I."/>
            <person name="Tsamla T."/>
            <person name="Vassiliev H."/>
            <person name="Vo A."/>
            <person name="Wangchuk T."/>
            <person name="Wangdi T."/>
            <person name="Weiand M."/>
            <person name="Wilkinson J."/>
            <person name="Wilson A."/>
            <person name="Yadav S."/>
            <person name="Young G."/>
            <person name="Yu Q."/>
            <person name="Zembek L."/>
            <person name="Zhong D."/>
            <person name="Zimmer A."/>
            <person name="Zwirko Z."/>
            <person name="Jaffe D.B."/>
            <person name="Alvarez P."/>
            <person name="Brockman W."/>
            <person name="Butler J."/>
            <person name="Chin C."/>
            <person name="Gnerre S."/>
            <person name="Grabherr M."/>
            <person name="Kleber M."/>
            <person name="Mauceli E."/>
            <person name="MacCallum I."/>
        </authorList>
    </citation>
    <scope>NUCLEOTIDE SEQUENCE [LARGE SCALE GENOMIC DNA]</scope>
    <source>
        <strain evidence="1 2">TSC#14021-0224.01</strain>
    </source>
</reference>
<accession>A0A0Q5WC49</accession>
<evidence type="ECO:0000313" key="1">
    <source>
        <dbReference type="EMBL" id="KQS70963.1"/>
    </source>
</evidence>
<reference evidence="1 2" key="2">
    <citation type="journal article" date="2008" name="Bioinformatics">
        <title>Assembly reconciliation.</title>
        <authorList>
            <person name="Zimin A.V."/>
            <person name="Smith D.R."/>
            <person name="Sutton G."/>
            <person name="Yorke J.A."/>
        </authorList>
    </citation>
    <scope>NUCLEOTIDE SEQUENCE [LARGE SCALE GENOMIC DNA]</scope>
    <source>
        <strain evidence="1 2">TSC#14021-0224.01</strain>
    </source>
</reference>
<keyword evidence="2" id="KW-1185">Reference proteome</keyword>
<dbReference type="EMBL" id="CH954177">
    <property type="protein sequence ID" value="KQS70963.1"/>
    <property type="molecule type" value="Genomic_DNA"/>
</dbReference>
<gene>
    <name evidence="1" type="primary">Dere\GG26477</name>
    <name evidence="1" type="synonym">GG26477</name>
    <name evidence="1" type="ORF">Dere_GG26477</name>
</gene>
<dbReference type="AlphaFoldDB" id="A0A0Q5WC49"/>
<dbReference type="Proteomes" id="UP000008711">
    <property type="component" value="Unassembled WGS sequence"/>
</dbReference>
<protein>
    <submittedName>
        <fullName evidence="1">Uncharacterized protein</fullName>
    </submittedName>
</protein>
<sequence>MRDARSAILHSERGRCCTRRRRRRRSPHTAQLYDIDNRVIVDCIHRVAATNGDGMPITSCRVCMNLNLVQRSEPRRREDHVTFDGHCSPLPQFSENEFALWTLK</sequence>
<evidence type="ECO:0000313" key="2">
    <source>
        <dbReference type="Proteomes" id="UP000008711"/>
    </source>
</evidence>